<name>A0ABQ4SY92_9HYPH</name>
<proteinExistence type="predicted"/>
<organism evidence="1 2">
    <name type="scientific">Methylobacterium jeotgali</name>
    <dbReference type="NCBI Taxonomy" id="381630"/>
    <lineage>
        <taxon>Bacteria</taxon>
        <taxon>Pseudomonadati</taxon>
        <taxon>Pseudomonadota</taxon>
        <taxon>Alphaproteobacteria</taxon>
        <taxon>Hyphomicrobiales</taxon>
        <taxon>Methylobacteriaceae</taxon>
        <taxon>Methylobacterium</taxon>
    </lineage>
</organism>
<dbReference type="EMBL" id="BPQR01000056">
    <property type="protein sequence ID" value="GJE07852.1"/>
    <property type="molecule type" value="Genomic_DNA"/>
</dbReference>
<evidence type="ECO:0000313" key="1">
    <source>
        <dbReference type="EMBL" id="GJE07852.1"/>
    </source>
</evidence>
<comment type="caution">
    <text evidence="1">The sequence shown here is derived from an EMBL/GenBank/DDBJ whole genome shotgun (WGS) entry which is preliminary data.</text>
</comment>
<accession>A0ABQ4SY92</accession>
<dbReference type="Proteomes" id="UP001055102">
    <property type="component" value="Unassembled WGS sequence"/>
</dbReference>
<keyword evidence="2" id="KW-1185">Reference proteome</keyword>
<evidence type="ECO:0000313" key="2">
    <source>
        <dbReference type="Proteomes" id="UP001055102"/>
    </source>
</evidence>
<protein>
    <submittedName>
        <fullName evidence="1">Uncharacterized protein</fullName>
    </submittedName>
</protein>
<sequence>MSTAAPSIENYLDRVRAHLATLGAPEARAAFLERCRDTVDERFARGDVGRGVAGAFLMGEIVQTLEELLAVARNELFVARRAPDVAC</sequence>
<reference evidence="1" key="2">
    <citation type="submission" date="2021-08" db="EMBL/GenBank/DDBJ databases">
        <authorList>
            <person name="Tani A."/>
            <person name="Ola A."/>
            <person name="Ogura Y."/>
            <person name="Katsura K."/>
            <person name="Hayashi T."/>
        </authorList>
    </citation>
    <scope>NUCLEOTIDE SEQUENCE</scope>
    <source>
        <strain evidence="1">LMG 23639</strain>
    </source>
</reference>
<reference evidence="1" key="1">
    <citation type="journal article" date="2021" name="Front. Microbiol.">
        <title>Comprehensive Comparative Genomics and Phenotyping of Methylobacterium Species.</title>
        <authorList>
            <person name="Alessa O."/>
            <person name="Ogura Y."/>
            <person name="Fujitani Y."/>
            <person name="Takami H."/>
            <person name="Hayashi T."/>
            <person name="Sahin N."/>
            <person name="Tani A."/>
        </authorList>
    </citation>
    <scope>NUCLEOTIDE SEQUENCE</scope>
    <source>
        <strain evidence="1">LMG 23639</strain>
    </source>
</reference>
<gene>
    <name evidence="1" type="ORF">AOPFMNJM_3184</name>
</gene>
<dbReference type="RefSeq" id="WP_238277227.1">
    <property type="nucleotide sequence ID" value="NZ_BPQR01000056.1"/>
</dbReference>